<dbReference type="SUPFAM" id="SSF101386">
    <property type="entry name" value="all-alpha NTP pyrophosphatases"/>
    <property type="match status" value="1"/>
</dbReference>
<name>K6WPK4_9MICO</name>
<keyword evidence="3" id="KW-1185">Reference proteome</keyword>
<dbReference type="GO" id="GO:0047429">
    <property type="term" value="F:nucleoside triphosphate diphosphatase activity"/>
    <property type="evidence" value="ECO:0007669"/>
    <property type="project" value="TreeGrafter"/>
</dbReference>
<dbReference type="FunFam" id="1.10.287.1080:FF:000001">
    <property type="entry name" value="Nucleoside triphosphate pyrophosphohydrolase"/>
    <property type="match status" value="1"/>
</dbReference>
<organism evidence="2 3">
    <name type="scientific">Kineosphaera limosa NBRC 100340</name>
    <dbReference type="NCBI Taxonomy" id="1184609"/>
    <lineage>
        <taxon>Bacteria</taxon>
        <taxon>Bacillati</taxon>
        <taxon>Actinomycetota</taxon>
        <taxon>Actinomycetes</taxon>
        <taxon>Micrococcales</taxon>
        <taxon>Dermatophilaceae</taxon>
        <taxon>Kineosphaera</taxon>
    </lineage>
</organism>
<dbReference type="AlphaFoldDB" id="K6WPK4"/>
<sequence length="318" mass="33375">MSDDFLTPRAHGLPVALVTCDPQLTPGQLTREAWEIIERADLVGASPAVQAHADALAAQGVPIAPDALETLRLRRFAGDLAFLCTPAEARAHSGGDMVIVGAEAGPGTGVLELVEVMDRLRSPGGCPWDAEQTHESLAPYAIEEAYELADAIASGDRDELADELGDVLLQVVFHARVAAEAPTDPFDIDDVAARIVAKLRRRHPHVFADVHAPSAAHVQANWDAIKAAEKPERTGVLDGIPSGLPPLERTAKVASRLVRAGREAEVRAAAERLAAAADPGSQLLATALTCALDGHDPAAALRATLRELEAGFAQGASE</sequence>
<dbReference type="Gene3D" id="1.10.287.1080">
    <property type="entry name" value="MazG-like"/>
    <property type="match status" value="1"/>
</dbReference>
<dbReference type="InterPro" id="IPR048015">
    <property type="entry name" value="NTP-PPase_MazG-like_N"/>
</dbReference>
<dbReference type="GO" id="GO:0046052">
    <property type="term" value="P:UTP catabolic process"/>
    <property type="evidence" value="ECO:0007669"/>
    <property type="project" value="TreeGrafter"/>
</dbReference>
<dbReference type="InterPro" id="IPR011551">
    <property type="entry name" value="NTP_PyrPHydrolase_MazG"/>
</dbReference>
<dbReference type="Pfam" id="PF03819">
    <property type="entry name" value="MazG"/>
    <property type="match status" value="1"/>
</dbReference>
<dbReference type="NCBIfam" id="TIGR00444">
    <property type="entry name" value="mazG"/>
    <property type="match status" value="1"/>
</dbReference>
<evidence type="ECO:0000313" key="3">
    <source>
        <dbReference type="Proteomes" id="UP000008366"/>
    </source>
</evidence>
<dbReference type="InterPro" id="IPR004518">
    <property type="entry name" value="MazG-like_dom"/>
</dbReference>
<dbReference type="GO" id="GO:0046081">
    <property type="term" value="P:dUTP catabolic process"/>
    <property type="evidence" value="ECO:0007669"/>
    <property type="project" value="TreeGrafter"/>
</dbReference>
<proteinExistence type="predicted"/>
<dbReference type="EMBL" id="BAHD01000002">
    <property type="protein sequence ID" value="GAB94062.1"/>
    <property type="molecule type" value="Genomic_DNA"/>
</dbReference>
<dbReference type="PANTHER" id="PTHR30522">
    <property type="entry name" value="NUCLEOSIDE TRIPHOSPHATE PYROPHOSPHOHYDROLASE"/>
    <property type="match status" value="1"/>
</dbReference>
<dbReference type="PANTHER" id="PTHR30522:SF0">
    <property type="entry name" value="NUCLEOSIDE TRIPHOSPHATE PYROPHOSPHOHYDROLASE"/>
    <property type="match status" value="1"/>
</dbReference>
<comment type="caution">
    <text evidence="2">The sequence shown here is derived from an EMBL/GenBank/DDBJ whole genome shotgun (WGS) entry which is preliminary data.</text>
</comment>
<dbReference type="GO" id="GO:0046047">
    <property type="term" value="P:TTP catabolic process"/>
    <property type="evidence" value="ECO:0007669"/>
    <property type="project" value="TreeGrafter"/>
</dbReference>
<accession>K6WPK4</accession>
<dbReference type="RefSeq" id="WP_006590595.1">
    <property type="nucleotide sequence ID" value="NZ_BAHD01000002.1"/>
</dbReference>
<evidence type="ECO:0000259" key="1">
    <source>
        <dbReference type="Pfam" id="PF03819"/>
    </source>
</evidence>
<dbReference type="eggNOG" id="COG3956">
    <property type="taxonomic scope" value="Bacteria"/>
</dbReference>
<dbReference type="CDD" id="cd11528">
    <property type="entry name" value="NTP-PPase_MazG_Nterm"/>
    <property type="match status" value="1"/>
</dbReference>
<dbReference type="GO" id="GO:0006950">
    <property type="term" value="P:response to stress"/>
    <property type="evidence" value="ECO:0007669"/>
    <property type="project" value="UniProtKB-ARBA"/>
</dbReference>
<dbReference type="STRING" id="1184609.KILIM_002_00190"/>
<dbReference type="Proteomes" id="UP000008366">
    <property type="component" value="Unassembled WGS sequence"/>
</dbReference>
<gene>
    <name evidence="2" type="ORF">KILIM_002_00190</name>
</gene>
<reference evidence="2 3" key="1">
    <citation type="submission" date="2012-08" db="EMBL/GenBank/DDBJ databases">
        <title>Whole genome shotgun sequence of Kineosphaera limosa NBRC 100340.</title>
        <authorList>
            <person name="Yoshida I."/>
            <person name="Isaki S."/>
            <person name="Hosoyama A."/>
            <person name="Tsuchikane K."/>
            <person name="Katsumata H."/>
            <person name="Ando Y."/>
            <person name="Ohji S."/>
            <person name="Hamada M."/>
            <person name="Tamura T."/>
            <person name="Yamazoe A."/>
            <person name="Yamazaki S."/>
            <person name="Fujita N."/>
        </authorList>
    </citation>
    <scope>NUCLEOTIDE SEQUENCE [LARGE SCALE GENOMIC DNA]</scope>
    <source>
        <strain evidence="2 3">NBRC 100340</strain>
    </source>
</reference>
<dbReference type="GO" id="GO:0046061">
    <property type="term" value="P:dATP catabolic process"/>
    <property type="evidence" value="ECO:0007669"/>
    <property type="project" value="TreeGrafter"/>
</dbReference>
<feature type="domain" description="NTP pyrophosphohydrolase MazG-like" evidence="1">
    <location>
        <begin position="132"/>
        <end position="207"/>
    </location>
</feature>
<dbReference type="GO" id="GO:0006203">
    <property type="term" value="P:dGTP catabolic process"/>
    <property type="evidence" value="ECO:0007669"/>
    <property type="project" value="TreeGrafter"/>
</dbReference>
<evidence type="ECO:0000313" key="2">
    <source>
        <dbReference type="EMBL" id="GAB94062.1"/>
    </source>
</evidence>
<protein>
    <submittedName>
        <fullName evidence="2">MazG family protein</fullName>
    </submittedName>
</protein>
<dbReference type="GO" id="GO:0046076">
    <property type="term" value="P:dTTP catabolic process"/>
    <property type="evidence" value="ECO:0007669"/>
    <property type="project" value="TreeGrafter"/>
</dbReference>